<organism evidence="1 2">
    <name type="scientific">Meganyctiphanes norvegica</name>
    <name type="common">Northern krill</name>
    <name type="synonym">Thysanopoda norvegica</name>
    <dbReference type="NCBI Taxonomy" id="48144"/>
    <lineage>
        <taxon>Eukaryota</taxon>
        <taxon>Metazoa</taxon>
        <taxon>Ecdysozoa</taxon>
        <taxon>Arthropoda</taxon>
        <taxon>Crustacea</taxon>
        <taxon>Multicrustacea</taxon>
        <taxon>Malacostraca</taxon>
        <taxon>Eumalacostraca</taxon>
        <taxon>Eucarida</taxon>
        <taxon>Euphausiacea</taxon>
        <taxon>Euphausiidae</taxon>
        <taxon>Meganyctiphanes</taxon>
    </lineage>
</organism>
<reference evidence="1 2" key="1">
    <citation type="submission" date="2024-05" db="EMBL/GenBank/DDBJ databases">
        <authorList>
            <person name="Wallberg A."/>
        </authorList>
    </citation>
    <scope>NUCLEOTIDE SEQUENCE [LARGE SCALE GENOMIC DNA]</scope>
</reference>
<comment type="caution">
    <text evidence="1">The sequence shown here is derived from an EMBL/GenBank/DDBJ whole genome shotgun (WGS) entry which is preliminary data.</text>
</comment>
<dbReference type="SUPFAM" id="SSF57501">
    <property type="entry name" value="Cystine-knot cytokines"/>
    <property type="match status" value="1"/>
</dbReference>
<dbReference type="Gene3D" id="2.10.90.10">
    <property type="entry name" value="Cystine-knot cytokines"/>
    <property type="match status" value="1"/>
</dbReference>
<keyword evidence="2" id="KW-1185">Reference proteome</keyword>
<dbReference type="AlphaFoldDB" id="A0AAV2RGJ5"/>
<accession>A0AAV2RGJ5</accession>
<gene>
    <name evidence="1" type="ORF">MNOR_LOCUS24233</name>
</gene>
<proteinExistence type="predicted"/>
<evidence type="ECO:0000313" key="2">
    <source>
        <dbReference type="Proteomes" id="UP001497623"/>
    </source>
</evidence>
<dbReference type="EMBL" id="CAXKWB010022075">
    <property type="protein sequence ID" value="CAL4124097.1"/>
    <property type="molecule type" value="Genomic_DNA"/>
</dbReference>
<dbReference type="Proteomes" id="UP001497623">
    <property type="component" value="Unassembled WGS sequence"/>
</dbReference>
<sequence length="325" mass="37123">VHKHLSHKKTNMILEDDSDDILRLVQGLFVNDRNHLTDDLQDILLNDKLSDNHVKANLQDLAHHLADDSGLMDNHVHDNRIYKTDVFDNRVYDSGIHSNDVYGSNLLDAYSNDVGSNLLDAYSNDVGSNHVYDSDILDAYSNDVGSNHVYDSDLHDSSAYSNDAGPKWNHRLQQDLIATNAVDDYDIDLSAYTAQVAPVPRPVPEKGRSHVNAHNYMAHEEVCQTKKTWKLLNQTVDREGNLVEVIQMETEPKQWVYVYECDNECGACKGVSVNSRCKMRYTWQKMYHRRLDCTDNTWDYVEVPSHCACELLPYDVPDVDCPPRI</sequence>
<name>A0AAV2RGJ5_MEGNR</name>
<feature type="non-terminal residue" evidence="1">
    <location>
        <position position="1"/>
    </location>
</feature>
<evidence type="ECO:0000313" key="1">
    <source>
        <dbReference type="EMBL" id="CAL4124097.1"/>
    </source>
</evidence>
<dbReference type="InterPro" id="IPR029034">
    <property type="entry name" value="Cystine-knot_cytokine"/>
</dbReference>
<protein>
    <submittedName>
        <fullName evidence="1">Uncharacterized protein</fullName>
    </submittedName>
</protein>